<dbReference type="InterPro" id="IPR034589">
    <property type="entry name" value="D-mannonate_dehydratase-like"/>
</dbReference>
<dbReference type="GO" id="GO:0016052">
    <property type="term" value="P:carbohydrate catabolic process"/>
    <property type="evidence" value="ECO:0007669"/>
    <property type="project" value="UniProtKB-ARBA"/>
</dbReference>
<keyword evidence="2" id="KW-0456">Lyase</keyword>
<evidence type="ECO:0000313" key="3">
    <source>
        <dbReference type="Proteomes" id="UP000250079"/>
    </source>
</evidence>
<dbReference type="PANTHER" id="PTHR48080">
    <property type="entry name" value="D-GALACTONATE DEHYDRATASE-RELATED"/>
    <property type="match status" value="1"/>
</dbReference>
<feature type="domain" description="Mandelate racemase/muconate lactonizing enzyme C-terminal" evidence="1">
    <location>
        <begin position="142"/>
        <end position="276"/>
    </location>
</feature>
<dbReference type="SUPFAM" id="SSF51604">
    <property type="entry name" value="Enolase C-terminal domain-like"/>
    <property type="match status" value="1"/>
</dbReference>
<accession>A0A2Z2NNA9</accession>
<dbReference type="SUPFAM" id="SSF54826">
    <property type="entry name" value="Enolase N-terminal domain-like"/>
    <property type="match status" value="1"/>
</dbReference>
<dbReference type="Gene3D" id="3.30.390.10">
    <property type="entry name" value="Enolase-like, N-terminal domain"/>
    <property type="match status" value="1"/>
</dbReference>
<dbReference type="InterPro" id="IPR013342">
    <property type="entry name" value="Mandelate_racemase_C"/>
</dbReference>
<gene>
    <name evidence="2" type="primary">rspA</name>
    <name evidence="2" type="ORF">IMCC3135_05530</name>
</gene>
<evidence type="ECO:0000259" key="1">
    <source>
        <dbReference type="SMART" id="SM00922"/>
    </source>
</evidence>
<dbReference type="Gene3D" id="3.20.20.120">
    <property type="entry name" value="Enolase-like C-terminal domain"/>
    <property type="match status" value="1"/>
</dbReference>
<dbReference type="SFLD" id="SFLDG00033">
    <property type="entry name" value="mannonate_dehydratase"/>
    <property type="match status" value="1"/>
</dbReference>
<dbReference type="KEGG" id="gai:IMCC3135_05530"/>
<dbReference type="Pfam" id="PF02746">
    <property type="entry name" value="MR_MLE_N"/>
    <property type="match status" value="1"/>
</dbReference>
<dbReference type="InterPro" id="IPR013341">
    <property type="entry name" value="Mandelate_racemase_N_dom"/>
</dbReference>
<dbReference type="Proteomes" id="UP000250079">
    <property type="component" value="Chromosome"/>
</dbReference>
<dbReference type="NCBIfam" id="NF011654">
    <property type="entry name" value="PRK15072.1"/>
    <property type="match status" value="1"/>
</dbReference>
<name>A0A2Z2NNA9_9GAMM</name>
<dbReference type="Pfam" id="PF13378">
    <property type="entry name" value="MR_MLE_C"/>
    <property type="match status" value="1"/>
</dbReference>
<dbReference type="PANTHER" id="PTHR48080:SF6">
    <property type="entry name" value="STARVATION-SENSING PROTEIN RSPA"/>
    <property type="match status" value="1"/>
</dbReference>
<dbReference type="InterPro" id="IPR029017">
    <property type="entry name" value="Enolase-like_N"/>
</dbReference>
<dbReference type="GO" id="GO:0000287">
    <property type="term" value="F:magnesium ion binding"/>
    <property type="evidence" value="ECO:0007669"/>
    <property type="project" value="UniProtKB-ARBA"/>
</dbReference>
<proteinExistence type="predicted"/>
<dbReference type="SMART" id="SM00922">
    <property type="entry name" value="MR_MLE"/>
    <property type="match status" value="1"/>
</dbReference>
<keyword evidence="3" id="KW-1185">Reference proteome</keyword>
<dbReference type="InterPro" id="IPR034593">
    <property type="entry name" value="DgoD-like"/>
</dbReference>
<reference evidence="2 3" key="1">
    <citation type="submission" date="2016-12" db="EMBL/GenBank/DDBJ databases">
        <authorList>
            <person name="Song W.-J."/>
            <person name="Kurnit D.M."/>
        </authorList>
    </citation>
    <scope>NUCLEOTIDE SEQUENCE [LARGE SCALE GENOMIC DNA]</scope>
    <source>
        <strain evidence="2 3">IMCC3135</strain>
    </source>
</reference>
<dbReference type="EC" id="4.2.1.-" evidence="2"/>
<dbReference type="InterPro" id="IPR029065">
    <property type="entry name" value="Enolase_C-like"/>
</dbReference>
<dbReference type="NCBIfam" id="NF043051">
    <property type="entry name" value="ManoateDhtManD"/>
    <property type="match status" value="1"/>
</dbReference>
<organism evidence="2 3">
    <name type="scientific">Granulosicoccus antarcticus IMCC3135</name>
    <dbReference type="NCBI Taxonomy" id="1192854"/>
    <lineage>
        <taxon>Bacteria</taxon>
        <taxon>Pseudomonadati</taxon>
        <taxon>Pseudomonadota</taxon>
        <taxon>Gammaproteobacteria</taxon>
        <taxon>Chromatiales</taxon>
        <taxon>Granulosicoccaceae</taxon>
        <taxon>Granulosicoccus</taxon>
    </lineage>
</organism>
<dbReference type="AlphaFoldDB" id="A0A2Z2NNA9"/>
<dbReference type="GO" id="GO:0008927">
    <property type="term" value="F:mannonate dehydratase activity"/>
    <property type="evidence" value="ECO:0007669"/>
    <property type="project" value="UniProtKB-ARBA"/>
</dbReference>
<evidence type="ECO:0000313" key="2">
    <source>
        <dbReference type="EMBL" id="ASJ71218.1"/>
    </source>
</evidence>
<dbReference type="PROSITE" id="PS00909">
    <property type="entry name" value="MR_MLE_2"/>
    <property type="match status" value="1"/>
</dbReference>
<sequence>MIAVRKQEEAVESTMKITKAEVFVGGPGKNYVTLKIMTDEGIYGLGDATLNNRETLPAAYLVDYLIPCLIGKDPCNSEDLWQYFYRGAYFRRGPIAMAAFGAIDMALWDIKAKMAGMPLYQLFGGKSRDGAMVYAHATGADIDDLIDSVANYVDKGYKAVRVQCGIPGMPSSSYGVSETRGTVDNYITDFSGSVPNEEIWDSEKYMRYMPEAMDKLRDTFGFELKLLHDVHHRLLPREAAQFAREMEQYRLFWLEDPTPAENQDALRLLRQHSTIPIAIGEVFNSVWDCNKLIEDELIDFIRVAVTYAGGITPVKRLVDLAGMHNVRTGFHGAPSHSPISMAAQGHLNAWAPNFGIQEYLVLGTPECDALFPSSHTMTDGLFHVSDEPGLGVDFDENEAKRYSYVQGFHPVARLEDGTLWNY</sequence>
<dbReference type="EMBL" id="CP018632">
    <property type="protein sequence ID" value="ASJ71218.1"/>
    <property type="molecule type" value="Genomic_DNA"/>
</dbReference>
<dbReference type="PROSITE" id="PS00908">
    <property type="entry name" value="MR_MLE_1"/>
    <property type="match status" value="1"/>
</dbReference>
<dbReference type="GO" id="GO:0009063">
    <property type="term" value="P:amino acid catabolic process"/>
    <property type="evidence" value="ECO:0007669"/>
    <property type="project" value="InterPro"/>
</dbReference>
<dbReference type="InterPro" id="IPR018110">
    <property type="entry name" value="Mandel_Rmase/mucon_lact_enz_CS"/>
</dbReference>
<protein>
    <submittedName>
        <fullName evidence="2">D-galactonate dehydratase family member RspA</fullName>
        <ecNumber evidence="2">4.2.1.-</ecNumber>
    </submittedName>
</protein>
<dbReference type="InterPro" id="IPR036849">
    <property type="entry name" value="Enolase-like_C_sf"/>
</dbReference>
<dbReference type="SFLD" id="SFLDS00001">
    <property type="entry name" value="Enolase"/>
    <property type="match status" value="1"/>
</dbReference>